<dbReference type="GO" id="GO:0016530">
    <property type="term" value="F:metallochaperone activity"/>
    <property type="evidence" value="ECO:0007669"/>
    <property type="project" value="TreeGrafter"/>
</dbReference>
<dbReference type="NCBIfam" id="TIGR00684">
    <property type="entry name" value="narJ"/>
    <property type="match status" value="1"/>
</dbReference>
<dbReference type="InterPro" id="IPR003765">
    <property type="entry name" value="NO3_reductase_chaperone_NarJ"/>
</dbReference>
<dbReference type="GO" id="GO:0042128">
    <property type="term" value="P:nitrate assimilation"/>
    <property type="evidence" value="ECO:0007669"/>
    <property type="project" value="UniProtKB-KW"/>
</dbReference>
<evidence type="ECO:0000313" key="4">
    <source>
        <dbReference type="Proteomes" id="UP000198520"/>
    </source>
</evidence>
<dbReference type="PANTHER" id="PTHR43680:SF2">
    <property type="entry name" value="NITRATE REDUCTASE MOLYBDENUM COFACTOR ASSEMBLY CHAPERONE NARJ"/>
    <property type="match status" value="1"/>
</dbReference>
<sequence length="217" mass="23827">MNRVERGRAAKRLATDEHAAVHRVAALLLDYPDEELVAQLPAIHEVVSGMSARFRDPLTRLVSHLARVDVREAAAHYVATFDHRKRCCLFLTYYAHGDTRNRGVALVTFKQAYRAAGVELAQDELPDHLCVVLEFAATTDRVEGIRLLLAHRAGLELLRIALLEARSPYADALVAVCGTLPPLEGDELEAVARLAADGPPEEEVGLDPYSIPQHQGA</sequence>
<dbReference type="SUPFAM" id="SSF89155">
    <property type="entry name" value="TorD-like"/>
    <property type="match status" value="1"/>
</dbReference>
<dbReference type="AlphaFoldDB" id="A0A1I2D0N9"/>
<dbReference type="Proteomes" id="UP000198520">
    <property type="component" value="Unassembled WGS sequence"/>
</dbReference>
<protein>
    <submittedName>
        <fullName evidence="3">Respiratory nitrate reductase chaperone NarJ</fullName>
    </submittedName>
</protein>
<dbReference type="InterPro" id="IPR020945">
    <property type="entry name" value="DMSO/NO3_reduct_chaperone"/>
</dbReference>
<dbReference type="GO" id="GO:0051131">
    <property type="term" value="P:chaperone-mediated protein complex assembly"/>
    <property type="evidence" value="ECO:0007669"/>
    <property type="project" value="InterPro"/>
</dbReference>
<organism evidence="3 4">
    <name type="scientific">Flavimobilis marinus</name>
    <dbReference type="NCBI Taxonomy" id="285351"/>
    <lineage>
        <taxon>Bacteria</taxon>
        <taxon>Bacillati</taxon>
        <taxon>Actinomycetota</taxon>
        <taxon>Actinomycetes</taxon>
        <taxon>Micrococcales</taxon>
        <taxon>Jonesiaceae</taxon>
        <taxon>Flavimobilis</taxon>
    </lineage>
</organism>
<keyword evidence="1" id="KW-0534">Nitrate assimilation</keyword>
<proteinExistence type="predicted"/>
<evidence type="ECO:0000256" key="2">
    <source>
        <dbReference type="SAM" id="MobiDB-lite"/>
    </source>
</evidence>
<evidence type="ECO:0000256" key="1">
    <source>
        <dbReference type="ARBA" id="ARBA00023063"/>
    </source>
</evidence>
<dbReference type="Gene3D" id="1.10.3480.10">
    <property type="entry name" value="TorD-like"/>
    <property type="match status" value="1"/>
</dbReference>
<dbReference type="Pfam" id="PF02613">
    <property type="entry name" value="Nitrate_red_del"/>
    <property type="match status" value="1"/>
</dbReference>
<gene>
    <name evidence="3" type="ORF">SAMN04488035_0330</name>
</gene>
<name>A0A1I2D0N9_9MICO</name>
<accession>A0A1I2D0N9</accession>
<dbReference type="EMBL" id="FONZ01000001">
    <property type="protein sequence ID" value="SFE73613.1"/>
    <property type="molecule type" value="Genomic_DNA"/>
</dbReference>
<dbReference type="InterPro" id="IPR036411">
    <property type="entry name" value="TorD-like_sf"/>
</dbReference>
<dbReference type="STRING" id="285351.SAMN04488035_0330"/>
<dbReference type="RefSeq" id="WP_229828325.1">
    <property type="nucleotide sequence ID" value="NZ_BNAN01000001.1"/>
</dbReference>
<dbReference type="GO" id="GO:0051082">
    <property type="term" value="F:unfolded protein binding"/>
    <property type="evidence" value="ECO:0007669"/>
    <property type="project" value="InterPro"/>
</dbReference>
<evidence type="ECO:0000313" key="3">
    <source>
        <dbReference type="EMBL" id="SFE73613.1"/>
    </source>
</evidence>
<feature type="region of interest" description="Disordered" evidence="2">
    <location>
        <begin position="197"/>
        <end position="217"/>
    </location>
</feature>
<keyword evidence="4" id="KW-1185">Reference proteome</keyword>
<dbReference type="PANTHER" id="PTHR43680">
    <property type="entry name" value="NITRATE REDUCTASE MOLYBDENUM COFACTOR ASSEMBLY CHAPERONE"/>
    <property type="match status" value="1"/>
</dbReference>
<reference evidence="4" key="1">
    <citation type="submission" date="2016-10" db="EMBL/GenBank/DDBJ databases">
        <authorList>
            <person name="Varghese N."/>
            <person name="Submissions S."/>
        </authorList>
    </citation>
    <scope>NUCLEOTIDE SEQUENCE [LARGE SCALE GENOMIC DNA]</scope>
    <source>
        <strain evidence="4">DSM 19083</strain>
    </source>
</reference>